<feature type="domain" description="Xrn1 N-terminal" evidence="3">
    <location>
        <begin position="7"/>
        <end position="206"/>
    </location>
</feature>
<evidence type="ECO:0000256" key="2">
    <source>
        <dbReference type="SAM" id="MobiDB-lite"/>
    </source>
</evidence>
<evidence type="ECO:0000313" key="4">
    <source>
        <dbReference type="EMBL" id="KAG9321879.1"/>
    </source>
</evidence>
<feature type="region of interest" description="Disordered" evidence="2">
    <location>
        <begin position="678"/>
        <end position="798"/>
    </location>
</feature>
<dbReference type="Pfam" id="PF03159">
    <property type="entry name" value="XRN_N"/>
    <property type="match status" value="1"/>
</dbReference>
<dbReference type="Proteomes" id="UP000717515">
    <property type="component" value="Unassembled WGS sequence"/>
</dbReference>
<dbReference type="AlphaFoldDB" id="A0A9P8CX63"/>
<dbReference type="InterPro" id="IPR004859">
    <property type="entry name" value="Xrn1_N"/>
</dbReference>
<protein>
    <recommendedName>
        <fullName evidence="3">Xrn1 N-terminal domain-containing protein</fullName>
    </recommendedName>
</protein>
<dbReference type="GO" id="GO:0003723">
    <property type="term" value="F:RNA binding"/>
    <property type="evidence" value="ECO:0007669"/>
    <property type="project" value="TreeGrafter"/>
</dbReference>
<dbReference type="Gene3D" id="3.40.50.12390">
    <property type="match status" value="1"/>
</dbReference>
<organism evidence="4 5">
    <name type="scientific">Mortierella alpina</name>
    <name type="common">Oleaginous fungus</name>
    <name type="synonym">Mortierella renispora</name>
    <dbReference type="NCBI Taxonomy" id="64518"/>
    <lineage>
        <taxon>Eukaryota</taxon>
        <taxon>Fungi</taxon>
        <taxon>Fungi incertae sedis</taxon>
        <taxon>Mucoromycota</taxon>
        <taxon>Mortierellomycotina</taxon>
        <taxon>Mortierellomycetes</taxon>
        <taxon>Mortierellales</taxon>
        <taxon>Mortierellaceae</taxon>
        <taxon>Mortierella</taxon>
    </lineage>
</organism>
<proteinExistence type="inferred from homology"/>
<feature type="compositionally biased region" description="Low complexity" evidence="2">
    <location>
        <begin position="703"/>
        <end position="729"/>
    </location>
</feature>
<feature type="compositionally biased region" description="Basic residues" evidence="2">
    <location>
        <begin position="326"/>
        <end position="336"/>
    </location>
</feature>
<feature type="compositionally biased region" description="Acidic residues" evidence="2">
    <location>
        <begin position="379"/>
        <end position="401"/>
    </location>
</feature>
<comment type="similarity">
    <text evidence="1">Belongs to the 5'-3' exonuclease family.</text>
</comment>
<feature type="compositionally biased region" description="Basic and acidic residues" evidence="2">
    <location>
        <begin position="337"/>
        <end position="346"/>
    </location>
</feature>
<dbReference type="GO" id="GO:0004534">
    <property type="term" value="F:5'-3' RNA exonuclease activity"/>
    <property type="evidence" value="ECO:0007669"/>
    <property type="project" value="TreeGrafter"/>
</dbReference>
<feature type="compositionally biased region" description="Basic and acidic residues" evidence="2">
    <location>
        <begin position="735"/>
        <end position="752"/>
    </location>
</feature>
<dbReference type="GO" id="GO:0005634">
    <property type="term" value="C:nucleus"/>
    <property type="evidence" value="ECO:0007669"/>
    <property type="project" value="TreeGrafter"/>
</dbReference>
<evidence type="ECO:0000259" key="3">
    <source>
        <dbReference type="Pfam" id="PF03159"/>
    </source>
</evidence>
<dbReference type="PANTHER" id="PTHR12341:SF7">
    <property type="entry name" value="5'-3' EXORIBONUCLEASE 1"/>
    <property type="match status" value="1"/>
</dbReference>
<feature type="compositionally biased region" description="Acidic residues" evidence="2">
    <location>
        <begin position="351"/>
        <end position="371"/>
    </location>
</feature>
<dbReference type="PANTHER" id="PTHR12341">
    <property type="entry name" value="5'-&gt;3' EXORIBONUCLEASE"/>
    <property type="match status" value="1"/>
</dbReference>
<evidence type="ECO:0000256" key="1">
    <source>
        <dbReference type="ARBA" id="ARBA00038299"/>
    </source>
</evidence>
<accession>A0A9P8CX63</accession>
<sequence length="818" mass="91516">MGLKQVKFIDWFQRQFPHAARVVPNYEGANFDSVFIDVNCILHPSIRTAKNEAMFVKKLFTILDRLLAQFIPDRICYLSVDGPAPLAKLLTQKARRAAKGSQKHSNCMSTLQVTPGCPFMSRLEQYLSYYTVRYLQQRRSQGISPDLKFVIDHSNNPGEGESKIIENIVQQASNIRGRPCAIISMDSDAVLQAIALGMPNIYVVRKDSPFNPAVIVSIDRFMRSLEEIFPGESNRSRLDFCALCLFRGNDYLRGLSVGLERLWRAYLYTRHVDPLVQARSPLRFLIDAEFKTFDLFFLRQLIHHSFKSNDSLRLPDDIEQHQSRQHEKHQKRKQEHKQKMQPKDTSRTPGTDEEMQYENESDMESVADENETTEHVTDSDSESDGEDATPAEDAESEDDDSNPYSIKQFLQGVLWNLEMYCSGKCPDVSFSYEHRTAPPRRAIVAYVSTTAQAMVNHRLLPSTTNNLVGVITSDKKYLHPLVCALILLPAESGAAYLPQSIAPIHTRIVPGDSKHLTQEEMEDIDAKVQGLIDILGASHQPHDNRIAQELSALYTTRAPYIWTRARTVNNRSRPEVMPLSPTAIIERLTEPPVAGATGSSSVPRAGGFLDLPYQTDILRHMVKVPPNVVHGNSHSPSQPSKGGLAHTHVVPWAVDFRQSYITGNMKMPSARWPFYNVKGSRFRNPRSGSTQLNPPRRPPTQPQPSSEQQPPQHGSEQRQQQLPQQKPLQTGGGRKQADSRHGKGKRSDEGREGPATTSSTVDSRKATLDQKAAGKNASVPSSSSRQSGKRVLKSSGDISDLVAVVDITEKTTSMVAAE</sequence>
<dbReference type="EMBL" id="JAIFTL010000177">
    <property type="protein sequence ID" value="KAG9321879.1"/>
    <property type="molecule type" value="Genomic_DNA"/>
</dbReference>
<dbReference type="GO" id="GO:0016075">
    <property type="term" value="P:rRNA catabolic process"/>
    <property type="evidence" value="ECO:0007669"/>
    <property type="project" value="TreeGrafter"/>
</dbReference>
<evidence type="ECO:0000313" key="5">
    <source>
        <dbReference type="Proteomes" id="UP000717515"/>
    </source>
</evidence>
<dbReference type="InterPro" id="IPR027073">
    <property type="entry name" value="5_3_exoribonuclease"/>
</dbReference>
<name>A0A9P8CX63_MORAP</name>
<feature type="region of interest" description="Disordered" evidence="2">
    <location>
        <begin position="319"/>
        <end position="404"/>
    </location>
</feature>
<reference evidence="4" key="1">
    <citation type="submission" date="2021-07" db="EMBL/GenBank/DDBJ databases">
        <title>Draft genome of Mortierella alpina, strain LL118, isolated from an aspen leaf litter sample.</title>
        <authorList>
            <person name="Yang S."/>
            <person name="Vinatzer B.A."/>
        </authorList>
    </citation>
    <scope>NUCLEOTIDE SEQUENCE</scope>
    <source>
        <strain evidence="4">LL118</strain>
    </source>
</reference>
<dbReference type="GO" id="GO:0000956">
    <property type="term" value="P:nuclear-transcribed mRNA catabolic process"/>
    <property type="evidence" value="ECO:0007669"/>
    <property type="project" value="TreeGrafter"/>
</dbReference>
<comment type="caution">
    <text evidence="4">The sequence shown here is derived from an EMBL/GenBank/DDBJ whole genome shotgun (WGS) entry which is preliminary data.</text>
</comment>
<gene>
    <name evidence="4" type="ORF">KVV02_008182</name>
</gene>